<feature type="domain" description="Signal transduction histidine kinase internal region" evidence="2">
    <location>
        <begin position="168"/>
        <end position="243"/>
    </location>
</feature>
<evidence type="ECO:0000313" key="3">
    <source>
        <dbReference type="EMBL" id="SIS96166.1"/>
    </source>
</evidence>
<reference evidence="4" key="1">
    <citation type="submission" date="2017-01" db="EMBL/GenBank/DDBJ databases">
        <authorList>
            <person name="Varghese N."/>
            <person name="Submissions S."/>
        </authorList>
    </citation>
    <scope>NUCLEOTIDE SEQUENCE [LARGE SCALE GENOMIC DNA]</scope>
    <source>
        <strain evidence="4">DSM 21054</strain>
    </source>
</reference>
<proteinExistence type="predicted"/>
<feature type="transmembrane region" description="Helical" evidence="1">
    <location>
        <begin position="43"/>
        <end position="62"/>
    </location>
</feature>
<dbReference type="Pfam" id="PF06580">
    <property type="entry name" value="His_kinase"/>
    <property type="match status" value="1"/>
</dbReference>
<organism evidence="3 4">
    <name type="scientific">Filimonas lacunae</name>
    <dbReference type="NCBI Taxonomy" id="477680"/>
    <lineage>
        <taxon>Bacteria</taxon>
        <taxon>Pseudomonadati</taxon>
        <taxon>Bacteroidota</taxon>
        <taxon>Chitinophagia</taxon>
        <taxon>Chitinophagales</taxon>
        <taxon>Chitinophagaceae</taxon>
        <taxon>Filimonas</taxon>
    </lineage>
</organism>
<dbReference type="PANTHER" id="PTHR34220">
    <property type="entry name" value="SENSOR HISTIDINE KINASE YPDA"/>
    <property type="match status" value="1"/>
</dbReference>
<keyword evidence="1" id="KW-0812">Transmembrane</keyword>
<sequence length="357" mass="40680">MQRSRRVLTYQQKSLVAECVFLLVIGVLSPFAVGWQIYPQLSFILSLVLLNIFQLPAIVLFYRVYLPYTIGKGRYWLGVGLFPLYILVYELGSRLSSILLIHVPLIPQGYRQRLASAHPENLTQGYFNQSLGYTCLVLLAASSLYVVKLLFKNQHHLHTVATQKLQLELGQLKNQVQPHFFFNTLNNIYSLSVQQSPDAPRMIEGLSAIMRYVLYECSHDTVPLEQEVAFIKNYIHLENLRHSATDVIDFSIQGTISGTVIEPLLLMPLIENTFKHALHQHAAEKWVKLVLSVDEKELIFQTCNPQNQPHMQTANPYGGIGLANVRKRLALLYPGRHDLVIHDEPETFTVTLVISFT</sequence>
<accession>A0A1N7NCX6</accession>
<keyword evidence="1" id="KW-1133">Transmembrane helix</keyword>
<dbReference type="EMBL" id="FTOR01000002">
    <property type="protein sequence ID" value="SIS96166.1"/>
    <property type="molecule type" value="Genomic_DNA"/>
</dbReference>
<feature type="transmembrane region" description="Helical" evidence="1">
    <location>
        <begin position="131"/>
        <end position="151"/>
    </location>
</feature>
<dbReference type="PANTHER" id="PTHR34220:SF7">
    <property type="entry name" value="SENSOR HISTIDINE KINASE YPDA"/>
    <property type="match status" value="1"/>
</dbReference>
<dbReference type="RefSeq" id="WP_076378024.1">
    <property type="nucleotide sequence ID" value="NZ_AP017422.1"/>
</dbReference>
<gene>
    <name evidence="3" type="ORF">SAMN05421788_102345</name>
</gene>
<feature type="transmembrane region" description="Helical" evidence="1">
    <location>
        <begin position="15"/>
        <end position="37"/>
    </location>
</feature>
<dbReference type="InterPro" id="IPR036890">
    <property type="entry name" value="HATPase_C_sf"/>
</dbReference>
<dbReference type="GO" id="GO:0000155">
    <property type="term" value="F:phosphorelay sensor kinase activity"/>
    <property type="evidence" value="ECO:0007669"/>
    <property type="project" value="InterPro"/>
</dbReference>
<evidence type="ECO:0000259" key="2">
    <source>
        <dbReference type="Pfam" id="PF06580"/>
    </source>
</evidence>
<evidence type="ECO:0000256" key="1">
    <source>
        <dbReference type="SAM" id="Phobius"/>
    </source>
</evidence>
<feature type="transmembrane region" description="Helical" evidence="1">
    <location>
        <begin position="74"/>
        <end position="92"/>
    </location>
</feature>
<evidence type="ECO:0000313" key="4">
    <source>
        <dbReference type="Proteomes" id="UP000186917"/>
    </source>
</evidence>
<dbReference type="Gene3D" id="3.30.565.10">
    <property type="entry name" value="Histidine kinase-like ATPase, C-terminal domain"/>
    <property type="match status" value="1"/>
</dbReference>
<dbReference type="OrthoDB" id="9792992at2"/>
<keyword evidence="4" id="KW-1185">Reference proteome</keyword>
<keyword evidence="3" id="KW-0808">Transferase</keyword>
<dbReference type="GO" id="GO:0016020">
    <property type="term" value="C:membrane"/>
    <property type="evidence" value="ECO:0007669"/>
    <property type="project" value="InterPro"/>
</dbReference>
<dbReference type="InterPro" id="IPR050640">
    <property type="entry name" value="Bact_2-comp_sensor_kinase"/>
</dbReference>
<dbReference type="STRING" id="477680.SAMN05421788_102345"/>
<dbReference type="InterPro" id="IPR010559">
    <property type="entry name" value="Sig_transdc_His_kin_internal"/>
</dbReference>
<dbReference type="Proteomes" id="UP000186917">
    <property type="component" value="Unassembled WGS sequence"/>
</dbReference>
<keyword evidence="1" id="KW-0472">Membrane</keyword>
<protein>
    <submittedName>
        <fullName evidence="3">Histidine kinase</fullName>
    </submittedName>
</protein>
<name>A0A1N7NCX6_9BACT</name>
<keyword evidence="3" id="KW-0418">Kinase</keyword>
<dbReference type="AlphaFoldDB" id="A0A1N7NCX6"/>